<comment type="caution">
    <text evidence="4">The sequence shown here is derived from an EMBL/GenBank/DDBJ whole genome shotgun (WGS) entry which is preliminary data.</text>
</comment>
<proteinExistence type="predicted"/>
<keyword evidence="1" id="KW-0812">Transmembrane</keyword>
<dbReference type="Proteomes" id="UP001589774">
    <property type="component" value="Unassembled WGS sequence"/>
</dbReference>
<dbReference type="InterPro" id="IPR032508">
    <property type="entry name" value="FecR_C"/>
</dbReference>
<dbReference type="Pfam" id="PF16344">
    <property type="entry name" value="FecR_C"/>
    <property type="match status" value="1"/>
</dbReference>
<protein>
    <submittedName>
        <fullName evidence="4">FecR family protein</fullName>
    </submittedName>
</protein>
<dbReference type="RefSeq" id="WP_130857516.1">
    <property type="nucleotide sequence ID" value="NZ_JBHLWO010000002.1"/>
</dbReference>
<sequence>MDIKKAEQILDKYLSGHCTVKEKQTVEEWFDVLPEEELQFDTQNKDRLAKNMKVQIDRKSKRNTVKVWSLNATRWMTAALFLLFVGMGTYLYLNQQPQKKKQQIVQHDVDPGGAKATLLLANGTEIDLTDATKGQLTEEDGIRISKTDDGQLVYKIVSRRNESKKTTKSLSYNEIRTPKGGKYKVILPDSSCVWLNAASSLRYPTRFDDKIRRVELKGEGYFEVYKNKGQVPFIVTTATQQLEVLGTHFNINGYMDESTVKTTLIEGKVRVYGVNEGSTTHLEPKTLIPGQQSQISTKGIQITKVEVAEAVAWKDNFFYFKGTDLTSVMRQLERWYDIEVDYESLPKRKLRGKIPRNVKLSTVLKTIEETSNLEFHWQGRRLMVE</sequence>
<name>A0ABV6HJ80_9SPHI</name>
<accession>A0ABV6HJ80</accession>
<keyword evidence="1" id="KW-0472">Membrane</keyword>
<dbReference type="EMBL" id="JBHLWO010000002">
    <property type="protein sequence ID" value="MFC0318667.1"/>
    <property type="molecule type" value="Genomic_DNA"/>
</dbReference>
<dbReference type="PIRSF" id="PIRSF018266">
    <property type="entry name" value="FecR"/>
    <property type="match status" value="1"/>
</dbReference>
<dbReference type="PANTHER" id="PTHR30273">
    <property type="entry name" value="PERIPLASMIC SIGNAL SENSOR AND SIGMA FACTOR ACTIVATOR FECR-RELATED"/>
    <property type="match status" value="1"/>
</dbReference>
<organism evidence="4 5">
    <name type="scientific">Olivibacter oleidegradans</name>
    <dbReference type="NCBI Taxonomy" id="760123"/>
    <lineage>
        <taxon>Bacteria</taxon>
        <taxon>Pseudomonadati</taxon>
        <taxon>Bacteroidota</taxon>
        <taxon>Sphingobacteriia</taxon>
        <taxon>Sphingobacteriales</taxon>
        <taxon>Sphingobacteriaceae</taxon>
        <taxon>Olivibacter</taxon>
    </lineage>
</organism>
<feature type="transmembrane region" description="Helical" evidence="1">
    <location>
        <begin position="75"/>
        <end position="93"/>
    </location>
</feature>
<feature type="domain" description="FecR protein" evidence="2">
    <location>
        <begin position="174"/>
        <end position="270"/>
    </location>
</feature>
<gene>
    <name evidence="4" type="ORF">ACFFI0_10115</name>
</gene>
<keyword evidence="1" id="KW-1133">Transmembrane helix</keyword>
<dbReference type="Gene3D" id="3.55.50.30">
    <property type="match status" value="1"/>
</dbReference>
<evidence type="ECO:0000313" key="5">
    <source>
        <dbReference type="Proteomes" id="UP001589774"/>
    </source>
</evidence>
<evidence type="ECO:0000259" key="3">
    <source>
        <dbReference type="Pfam" id="PF16344"/>
    </source>
</evidence>
<evidence type="ECO:0000259" key="2">
    <source>
        <dbReference type="Pfam" id="PF04773"/>
    </source>
</evidence>
<dbReference type="Gene3D" id="2.60.120.1440">
    <property type="match status" value="1"/>
</dbReference>
<dbReference type="InterPro" id="IPR012373">
    <property type="entry name" value="Ferrdict_sens_TM"/>
</dbReference>
<evidence type="ECO:0000313" key="4">
    <source>
        <dbReference type="EMBL" id="MFC0318667.1"/>
    </source>
</evidence>
<dbReference type="InterPro" id="IPR006860">
    <property type="entry name" value="FecR"/>
</dbReference>
<feature type="domain" description="Protein FecR C-terminal" evidence="3">
    <location>
        <begin position="318"/>
        <end position="382"/>
    </location>
</feature>
<reference evidence="4 5" key="1">
    <citation type="submission" date="2024-09" db="EMBL/GenBank/DDBJ databases">
        <authorList>
            <person name="Sun Q."/>
            <person name="Mori K."/>
        </authorList>
    </citation>
    <scope>NUCLEOTIDE SEQUENCE [LARGE SCALE GENOMIC DNA]</scope>
    <source>
        <strain evidence="4 5">CCM 7765</strain>
    </source>
</reference>
<dbReference type="Pfam" id="PF04773">
    <property type="entry name" value="FecR"/>
    <property type="match status" value="1"/>
</dbReference>
<keyword evidence="5" id="KW-1185">Reference proteome</keyword>
<evidence type="ECO:0000256" key="1">
    <source>
        <dbReference type="SAM" id="Phobius"/>
    </source>
</evidence>
<dbReference type="PANTHER" id="PTHR30273:SF2">
    <property type="entry name" value="PROTEIN FECR"/>
    <property type="match status" value="1"/>
</dbReference>